<evidence type="ECO:0000259" key="1">
    <source>
        <dbReference type="Pfam" id="PF00270"/>
    </source>
</evidence>
<dbReference type="Proteomes" id="UP001159405">
    <property type="component" value="Unassembled WGS sequence"/>
</dbReference>
<dbReference type="InterPro" id="IPR027417">
    <property type="entry name" value="P-loop_NTPase"/>
</dbReference>
<comment type="caution">
    <text evidence="2">The sequence shown here is derived from an EMBL/GenBank/DDBJ whole genome shotgun (WGS) entry which is preliminary data.</text>
</comment>
<organism evidence="2 3">
    <name type="scientific">Porites lobata</name>
    <dbReference type="NCBI Taxonomy" id="104759"/>
    <lineage>
        <taxon>Eukaryota</taxon>
        <taxon>Metazoa</taxon>
        <taxon>Cnidaria</taxon>
        <taxon>Anthozoa</taxon>
        <taxon>Hexacorallia</taxon>
        <taxon>Scleractinia</taxon>
        <taxon>Fungiina</taxon>
        <taxon>Poritidae</taxon>
        <taxon>Porites</taxon>
    </lineage>
</organism>
<proteinExistence type="predicted"/>
<keyword evidence="3" id="KW-1185">Reference proteome</keyword>
<accession>A0ABN8RIW7</accession>
<gene>
    <name evidence="2" type="ORF">PLOB_00021096</name>
</gene>
<dbReference type="EMBL" id="CALNXK010000247">
    <property type="protein sequence ID" value="CAH3178947.1"/>
    <property type="molecule type" value="Genomic_DNA"/>
</dbReference>
<sequence>MRADQMFEEEAAEKGHSSLVAEAHKFAEKLGTTLSLKRTDPSCNSHKRSEVLIQRTKIKAHLMKAAIISYKRTSRQKSGTGICLLLDGKTDVLAVLRTEYGKSLIYQMFVRAKNYELNGNAAILVISPLKSIIEDQLQEMELLGYPAKDLANLSNNDIRRCNLAIKEGGFTSCKNAAYSNKVVFICWVDYALEGSAFILSKFTDEKCRLCGDSLENVQHILSGCSALA</sequence>
<reference evidence="2 3" key="1">
    <citation type="submission" date="2022-05" db="EMBL/GenBank/DDBJ databases">
        <authorList>
            <consortium name="Genoscope - CEA"/>
            <person name="William W."/>
        </authorList>
    </citation>
    <scope>NUCLEOTIDE SEQUENCE [LARGE SCALE GENOMIC DNA]</scope>
</reference>
<name>A0ABN8RIW7_9CNID</name>
<dbReference type="Pfam" id="PF00270">
    <property type="entry name" value="DEAD"/>
    <property type="match status" value="1"/>
</dbReference>
<evidence type="ECO:0000313" key="3">
    <source>
        <dbReference type="Proteomes" id="UP001159405"/>
    </source>
</evidence>
<protein>
    <recommendedName>
        <fullName evidence="1">DEAD/DEAH-box helicase domain-containing protein</fullName>
    </recommendedName>
</protein>
<evidence type="ECO:0000313" key="2">
    <source>
        <dbReference type="EMBL" id="CAH3178947.1"/>
    </source>
</evidence>
<dbReference type="InterPro" id="IPR011545">
    <property type="entry name" value="DEAD/DEAH_box_helicase_dom"/>
</dbReference>
<feature type="domain" description="DEAD/DEAH-box helicase" evidence="1">
    <location>
        <begin position="85"/>
        <end position="147"/>
    </location>
</feature>
<dbReference type="Gene3D" id="3.40.50.300">
    <property type="entry name" value="P-loop containing nucleotide triphosphate hydrolases"/>
    <property type="match status" value="1"/>
</dbReference>